<reference evidence="1 2" key="1">
    <citation type="submission" date="2020-08" db="EMBL/GenBank/DDBJ databases">
        <title>Genomic Encyclopedia of Type Strains, Phase III (KMG-III): the genomes of soil and plant-associated and newly described type strains.</title>
        <authorList>
            <person name="Whitman W."/>
        </authorList>
    </citation>
    <scope>NUCLEOTIDE SEQUENCE [LARGE SCALE GENOMIC DNA]</scope>
    <source>
        <strain evidence="1 2">CECT 3226</strain>
    </source>
</reference>
<dbReference type="Proteomes" id="UP000568022">
    <property type="component" value="Unassembled WGS sequence"/>
</dbReference>
<name>A0A7W8F7G6_9ACTN</name>
<keyword evidence="1" id="KW-0547">Nucleotide-binding</keyword>
<evidence type="ECO:0000313" key="1">
    <source>
        <dbReference type="EMBL" id="MBB5124937.1"/>
    </source>
</evidence>
<gene>
    <name evidence="1" type="ORF">FHS32_001669</name>
</gene>
<proteinExistence type="predicted"/>
<organism evidence="1 2">
    <name type="scientific">Streptomyces griseoloalbus</name>
    <dbReference type="NCBI Taxonomy" id="67303"/>
    <lineage>
        <taxon>Bacteria</taxon>
        <taxon>Bacillati</taxon>
        <taxon>Actinomycetota</taxon>
        <taxon>Actinomycetes</taxon>
        <taxon>Kitasatosporales</taxon>
        <taxon>Streptomycetaceae</taxon>
        <taxon>Streptomyces</taxon>
    </lineage>
</organism>
<dbReference type="GO" id="GO:0005524">
    <property type="term" value="F:ATP binding"/>
    <property type="evidence" value="ECO:0007669"/>
    <property type="project" value="UniProtKB-KW"/>
</dbReference>
<accession>A0A7W8F7G6</accession>
<dbReference type="SUPFAM" id="SSF52540">
    <property type="entry name" value="P-loop containing nucleoside triphosphate hydrolases"/>
    <property type="match status" value="1"/>
</dbReference>
<keyword evidence="1" id="KW-0067">ATP-binding</keyword>
<dbReference type="Gene3D" id="3.40.50.300">
    <property type="entry name" value="P-loop containing nucleotide triphosphate hydrolases"/>
    <property type="match status" value="1"/>
</dbReference>
<dbReference type="EMBL" id="JACHJE010000003">
    <property type="protein sequence ID" value="MBB5124937.1"/>
    <property type="molecule type" value="Genomic_DNA"/>
</dbReference>
<dbReference type="InterPro" id="IPR027417">
    <property type="entry name" value="P-loop_NTPase"/>
</dbReference>
<comment type="caution">
    <text evidence="1">The sequence shown here is derived from an EMBL/GenBank/DDBJ whole genome shotgun (WGS) entry which is preliminary data.</text>
</comment>
<dbReference type="AlphaFoldDB" id="A0A7W8F7G6"/>
<sequence length="400" mass="44792">MKLINFKAFRRLELPLGPLTLLTGLNSSGKSSVLQALGLLRQSYETQMLIRTKRAGGGLLLNGDLVALGTAQDVLHEDFGPVEELPAVNEPLVGLVIEEDGEQRTWVAAYDIRHPDRDVMPLAEGSVRSHLAEQPFQYLHADRITPAVTYPRSHQIAIARGFLGVRGEHTVNYLRHHTEQDVPMEVPDGPLRHRGATSSQLLDQTIAWMQELCPGVNIETDPVEGTDSVRLSYGFGGTAGINATRRRRPTHVGFGEPHLNVHLDWIRAARREGVTTGSRIWDSCADLYPHLRFLPRVEGQLSGLNPHWVVPVRRALERLEEAVAAWDPASVAEPEWRTKVSPEGETRKRVCRFTDLDGETRTFDLHARFTPGAGRIHFRLVPEERMIRIAHIGSKIRPEI</sequence>
<keyword evidence="2" id="KW-1185">Reference proteome</keyword>
<evidence type="ECO:0000313" key="2">
    <source>
        <dbReference type="Proteomes" id="UP000568022"/>
    </source>
</evidence>
<protein>
    <submittedName>
        <fullName evidence="1">Energy-coupling factor transporter ATP-binding protein EcfA2</fullName>
    </submittedName>
</protein>